<evidence type="ECO:0000313" key="2">
    <source>
        <dbReference type="Proteomes" id="UP000029462"/>
    </source>
</evidence>
<comment type="caution">
    <text evidence="1">The sequence shown here is derived from an EMBL/GenBank/DDBJ whole genome shotgun (WGS) entry which is preliminary data.</text>
</comment>
<organism evidence="1 2">
    <name type="scientific">Pseudescherichia vulneris NBRC 102420</name>
    <dbReference type="NCBI Taxonomy" id="1115515"/>
    <lineage>
        <taxon>Bacteria</taxon>
        <taxon>Pseudomonadati</taxon>
        <taxon>Pseudomonadota</taxon>
        <taxon>Gammaproteobacteria</taxon>
        <taxon>Enterobacterales</taxon>
        <taxon>Enterobacteriaceae</taxon>
        <taxon>Pseudescherichia</taxon>
    </lineage>
</organism>
<name>A0A090V0W1_PSEVU</name>
<sequence length="382" mass="42321">MQPVKSTVALSETMPSYQTTLIAPAGTYPWQILIRFYAPWGDGSLEGWQIPLTPPTVLVNDTAYSVDTTFSYQQNYMNGQPSPGYDQHEQCFTVFIGQTTALEEAMSITVSGEFQQVGYMSATLYYSSLNTPTLPIEVIDSEMTAIPDTANPYIAGNPSVFSNEYGVSGKIDLYRPDKVASLSILPDEVAEDGCSKGYLYANKDEGQEILILRIKVPQTFIHNATPDTVFGHYQCRELTVSAHPVYGLPQTLDFWSVSSRMLNDFIDDEGYAYVFFGPDDYVQQQVIEQQTVATRPPVMIWGNYTGYLLGDPSGSLIVRYRDPADNWVGNPANAVCYLDKASNQPVTTAELGEYLPELYGDTLANFLAGHIGDVIKDQAWPD</sequence>
<dbReference type="AlphaFoldDB" id="A0A090V0W1"/>
<accession>A0A090V0W1</accession>
<evidence type="ECO:0000313" key="1">
    <source>
        <dbReference type="EMBL" id="GAL58485.1"/>
    </source>
</evidence>
<protein>
    <submittedName>
        <fullName evidence="1">Uncharacterized protein</fullName>
    </submittedName>
</protein>
<dbReference type="OrthoDB" id="6621964at2"/>
<proteinExistence type="predicted"/>
<reference evidence="1 2" key="1">
    <citation type="submission" date="2014-09" db="EMBL/GenBank/DDBJ databases">
        <title>Whole genome shotgun sequence of Escherichia vulneris NBRC 102420.</title>
        <authorList>
            <person name="Yoshida Y."/>
            <person name="Hosoyama A."/>
            <person name="Tsuchikane K."/>
            <person name="Ohji S."/>
            <person name="Ichikawa N."/>
            <person name="Kimura A."/>
            <person name="Yamazoe A."/>
            <person name="Ezaki T."/>
            <person name="Fujita N."/>
        </authorList>
    </citation>
    <scope>NUCLEOTIDE SEQUENCE [LARGE SCALE GENOMIC DNA]</scope>
    <source>
        <strain evidence="1 2">NBRC 102420</strain>
    </source>
</reference>
<keyword evidence="2" id="KW-1185">Reference proteome</keyword>
<dbReference type="STRING" id="1115515.EV102420_11_00550"/>
<dbReference type="Proteomes" id="UP000029462">
    <property type="component" value="Unassembled WGS sequence"/>
</dbReference>
<gene>
    <name evidence="1" type="ORF">EV102420_11_00550</name>
</gene>
<dbReference type="EMBL" id="BBMZ01000011">
    <property type="protein sequence ID" value="GAL58485.1"/>
    <property type="molecule type" value="Genomic_DNA"/>
</dbReference>
<dbReference type="RefSeq" id="WP_042391521.1">
    <property type="nucleotide sequence ID" value="NZ_BBMZ01000011.1"/>
</dbReference>